<protein>
    <submittedName>
        <fullName evidence="1">Uncharacterized protein</fullName>
    </submittedName>
</protein>
<evidence type="ECO:0000313" key="1">
    <source>
        <dbReference type="EMBL" id="GAA5813199.1"/>
    </source>
</evidence>
<dbReference type="Proteomes" id="UP001473302">
    <property type="component" value="Unassembled WGS sequence"/>
</dbReference>
<reference evidence="1 2" key="1">
    <citation type="submission" date="2024-04" db="EMBL/GenBank/DDBJ databases">
        <title>genome sequences of Mucor flavus KT1a and Helicostylum pulchrum KT1b strains isolated from the surface of a dry-aged beef.</title>
        <authorList>
            <person name="Toyotome T."/>
            <person name="Hosono M."/>
            <person name="Torimaru M."/>
            <person name="Fukuda K."/>
            <person name="Mikami N."/>
        </authorList>
    </citation>
    <scope>NUCLEOTIDE SEQUENCE [LARGE SCALE GENOMIC DNA]</scope>
    <source>
        <strain evidence="1 2">KT1a</strain>
    </source>
</reference>
<evidence type="ECO:0000313" key="2">
    <source>
        <dbReference type="Proteomes" id="UP001473302"/>
    </source>
</evidence>
<name>A0ABP9Z265_9FUNG</name>
<gene>
    <name evidence="1" type="ORF">MFLAVUS_006673</name>
</gene>
<comment type="caution">
    <text evidence="1">The sequence shown here is derived from an EMBL/GenBank/DDBJ whole genome shotgun (WGS) entry which is preliminary data.</text>
</comment>
<accession>A0ABP9Z265</accession>
<dbReference type="EMBL" id="BAABUK010000016">
    <property type="protein sequence ID" value="GAA5813199.1"/>
    <property type="molecule type" value="Genomic_DNA"/>
</dbReference>
<proteinExistence type="predicted"/>
<keyword evidence="2" id="KW-1185">Reference proteome</keyword>
<sequence length="200" mass="23724">MRTPIYPAVEEFIRSKKQVKYAKLQEEFSDTDTSKRSIGKREIIQRDLGEKNQRYTISIPLQTFLNEGDDNGRLEEAKDKIKSLSIFLRKVMFEAKIFINYYILKYPENLVNDFFQKNFWYSLCRVVCKQLPVQEFQAKYTHIQHLEDLWMEPNGYQNVDLIVEKEGLTNYGQVLSSACETTATCYNNYYIENFENIICN</sequence>
<organism evidence="1 2">
    <name type="scientific">Mucor flavus</name>
    <dbReference type="NCBI Taxonomy" id="439312"/>
    <lineage>
        <taxon>Eukaryota</taxon>
        <taxon>Fungi</taxon>
        <taxon>Fungi incertae sedis</taxon>
        <taxon>Mucoromycota</taxon>
        <taxon>Mucoromycotina</taxon>
        <taxon>Mucoromycetes</taxon>
        <taxon>Mucorales</taxon>
        <taxon>Mucorineae</taxon>
        <taxon>Mucoraceae</taxon>
        <taxon>Mucor</taxon>
    </lineage>
</organism>